<evidence type="ECO:0000256" key="1">
    <source>
        <dbReference type="ARBA" id="ARBA00022490"/>
    </source>
</evidence>
<protein>
    <recommendedName>
        <fullName evidence="4">Protein SprT-like</fullName>
    </recommendedName>
</protein>
<name>A0A2A4GW96_9STAP</name>
<feature type="binding site" evidence="4">
    <location>
        <position position="67"/>
    </location>
    <ligand>
        <name>Zn(2+)</name>
        <dbReference type="ChEBI" id="CHEBI:29105"/>
    </ligand>
</feature>
<dbReference type="NCBIfam" id="NF003339">
    <property type="entry name" value="PRK04351.1"/>
    <property type="match status" value="1"/>
</dbReference>
<gene>
    <name evidence="6" type="ORF">B5C08_09285</name>
</gene>
<accession>A0A2A4GW96</accession>
<keyword evidence="3 4" id="KW-0862">Zinc</keyword>
<comment type="similarity">
    <text evidence="4">Belongs to the SprT family.</text>
</comment>
<sequence>MNNEFLQQLTEQLAIKHFGIPFKHRIYFNRRLRTTGGRYMLTSHDIEINPKQYEHFGEQALVDIIKHELCHYFLHLSGRGHQHKDRDFKVLAEKVGAPRFCQPTESYASRANYEYECQSCHSSYVRIRKVNVVKMRCGRCGGRLKLKRYL</sequence>
<dbReference type="Pfam" id="PF10263">
    <property type="entry name" value="SprT-like"/>
    <property type="match status" value="1"/>
</dbReference>
<evidence type="ECO:0000259" key="5">
    <source>
        <dbReference type="SMART" id="SM00731"/>
    </source>
</evidence>
<comment type="cofactor">
    <cofactor evidence="4">
        <name>Zn(2+)</name>
        <dbReference type="ChEBI" id="CHEBI:29105"/>
    </cofactor>
    <text evidence="4">Binds 1 zinc ion.</text>
</comment>
<dbReference type="AlphaFoldDB" id="A0A2A4GW96"/>
<comment type="subcellular location">
    <subcellularLocation>
        <location evidence="4">Cytoplasm</location>
    </subcellularLocation>
</comment>
<evidence type="ECO:0000313" key="7">
    <source>
        <dbReference type="Proteomes" id="UP000218335"/>
    </source>
</evidence>
<feature type="active site" evidence="4">
    <location>
        <position position="68"/>
    </location>
</feature>
<dbReference type="Proteomes" id="UP000218335">
    <property type="component" value="Unassembled WGS sequence"/>
</dbReference>
<dbReference type="InterPro" id="IPR006640">
    <property type="entry name" value="SprT-like_domain"/>
</dbReference>
<feature type="domain" description="SprT-like" evidence="5">
    <location>
        <begin position="4"/>
        <end position="147"/>
    </location>
</feature>
<evidence type="ECO:0000313" key="6">
    <source>
        <dbReference type="EMBL" id="PCF54425.1"/>
    </source>
</evidence>
<proteinExistence type="inferred from homology"/>
<dbReference type="InterPro" id="IPR023524">
    <property type="entry name" value="Uncharacterised_SprT-like"/>
</dbReference>
<dbReference type="HAMAP" id="MF_00745">
    <property type="entry name" value="SprT_like"/>
    <property type="match status" value="1"/>
</dbReference>
<reference evidence="6 7" key="1">
    <citation type="journal article" date="2017" name="PLoS ONE">
        <title>Development of a real-time PCR for detection of Staphylococcus pseudintermedius using a novel automated comparison of whole-genome sequences.</title>
        <authorList>
            <person name="Verstappen K.M."/>
            <person name="Huijbregts L."/>
            <person name="Spaninks M."/>
            <person name="Wagenaar J.A."/>
            <person name="Fluit A.C."/>
            <person name="Duim B."/>
        </authorList>
    </citation>
    <scope>NUCLEOTIDE SEQUENCE [LARGE SCALE GENOMIC DNA]</scope>
    <source>
        <strain evidence="6 7">215070706401-1</strain>
    </source>
</reference>
<evidence type="ECO:0000256" key="2">
    <source>
        <dbReference type="ARBA" id="ARBA00022723"/>
    </source>
</evidence>
<evidence type="ECO:0000256" key="4">
    <source>
        <dbReference type="HAMAP-Rule" id="MF_00745"/>
    </source>
</evidence>
<keyword evidence="1 4" id="KW-0963">Cytoplasm</keyword>
<dbReference type="GO" id="GO:0005737">
    <property type="term" value="C:cytoplasm"/>
    <property type="evidence" value="ECO:0007669"/>
    <property type="project" value="UniProtKB-SubCell"/>
</dbReference>
<keyword evidence="2 4" id="KW-0479">Metal-binding</keyword>
<dbReference type="RefSeq" id="WP_019165836.1">
    <property type="nucleotide sequence ID" value="NZ_CP094734.1"/>
</dbReference>
<dbReference type="EMBL" id="MWUU01000012">
    <property type="protein sequence ID" value="PCF54425.1"/>
    <property type="molecule type" value="Genomic_DNA"/>
</dbReference>
<feature type="binding site" evidence="4">
    <location>
        <position position="71"/>
    </location>
    <ligand>
        <name>Zn(2+)</name>
        <dbReference type="ChEBI" id="CHEBI:29105"/>
    </ligand>
</feature>
<dbReference type="SMART" id="SM00731">
    <property type="entry name" value="SprT"/>
    <property type="match status" value="1"/>
</dbReference>
<comment type="caution">
    <text evidence="6">The sequence shown here is derived from an EMBL/GenBank/DDBJ whole genome shotgun (WGS) entry which is preliminary data.</text>
</comment>
<dbReference type="Pfam" id="PF17283">
    <property type="entry name" value="Zn_ribbon_SprT"/>
    <property type="match status" value="1"/>
</dbReference>
<evidence type="ECO:0000256" key="3">
    <source>
        <dbReference type="ARBA" id="ARBA00022833"/>
    </source>
</evidence>
<dbReference type="GO" id="GO:0008270">
    <property type="term" value="F:zinc ion binding"/>
    <property type="evidence" value="ECO:0007669"/>
    <property type="project" value="UniProtKB-UniRule"/>
</dbReference>
<dbReference type="GeneID" id="77324447"/>
<organism evidence="6 7">
    <name type="scientific">Staphylococcus delphini</name>
    <dbReference type="NCBI Taxonomy" id="53344"/>
    <lineage>
        <taxon>Bacteria</taxon>
        <taxon>Bacillati</taxon>
        <taxon>Bacillota</taxon>
        <taxon>Bacilli</taxon>
        <taxon>Bacillales</taxon>
        <taxon>Staphylococcaceae</taxon>
        <taxon>Staphylococcus</taxon>
        <taxon>Staphylococcus intermedius group</taxon>
    </lineage>
</organism>
<dbReference type="InterPro" id="IPR035240">
    <property type="entry name" value="SprT_Zn_ribbon"/>
</dbReference>
<dbReference type="GO" id="GO:0006950">
    <property type="term" value="P:response to stress"/>
    <property type="evidence" value="ECO:0007669"/>
    <property type="project" value="UniProtKB-ARBA"/>
</dbReference>